<sequence>MESASASSAPKSSLCAELDALESTSLRHLSIDDALCVLDRLSEADAELHRCAGVVTPIADSGESAVPCRATGGAVPSAEASSVETLKQLRFTFAAQLTVTQQDVLMRVLYACMASCASGSALPRCEATCGASTGTHEAHEPLSPAAVRRLYEWHAALHAAAGDGAVVRALMSRS</sequence>
<evidence type="ECO:0000256" key="1">
    <source>
        <dbReference type="ARBA" id="ARBA00004245"/>
    </source>
</evidence>
<protein>
    <submittedName>
        <fullName evidence="5">Uncharacterized protein</fullName>
    </submittedName>
</protein>
<evidence type="ECO:0000313" key="6">
    <source>
        <dbReference type="Proteomes" id="UP000673552"/>
    </source>
</evidence>
<dbReference type="GO" id="GO:0005885">
    <property type="term" value="C:Arp2/3 protein complex"/>
    <property type="evidence" value="ECO:0007669"/>
    <property type="project" value="InterPro"/>
</dbReference>
<dbReference type="GeneID" id="92517576"/>
<dbReference type="GO" id="GO:0030833">
    <property type="term" value="P:regulation of actin filament polymerization"/>
    <property type="evidence" value="ECO:0007669"/>
    <property type="project" value="InterPro"/>
</dbReference>
<dbReference type="Gene3D" id="1.25.40.190">
    <property type="entry name" value="Actin-related protein 2/3 complex subunit 5"/>
    <property type="match status" value="1"/>
</dbReference>
<proteinExistence type="inferred from homology"/>
<gene>
    <name evidence="5" type="ORF">LSCM1_07704</name>
</gene>
<evidence type="ECO:0000256" key="4">
    <source>
        <dbReference type="ARBA" id="ARBA00023212"/>
    </source>
</evidence>
<organism evidence="5 6">
    <name type="scientific">Leishmania martiniquensis</name>
    <dbReference type="NCBI Taxonomy" id="1580590"/>
    <lineage>
        <taxon>Eukaryota</taxon>
        <taxon>Discoba</taxon>
        <taxon>Euglenozoa</taxon>
        <taxon>Kinetoplastea</taxon>
        <taxon>Metakinetoplastina</taxon>
        <taxon>Trypanosomatida</taxon>
        <taxon>Trypanosomatidae</taxon>
        <taxon>Leishmaniinae</taxon>
        <taxon>Leishmania</taxon>
    </lineage>
</organism>
<evidence type="ECO:0000313" key="5">
    <source>
        <dbReference type="EMBL" id="KAG5487035.1"/>
    </source>
</evidence>
<comment type="subcellular location">
    <subcellularLocation>
        <location evidence="1">Cytoplasm</location>
        <location evidence="1">Cytoskeleton</location>
    </subcellularLocation>
</comment>
<accession>A0A836HMW6</accession>
<dbReference type="OrthoDB" id="264156at2759"/>
<dbReference type="AlphaFoldDB" id="A0A836HMW6"/>
<dbReference type="Proteomes" id="UP000673552">
    <property type="component" value="Unassembled WGS sequence"/>
</dbReference>
<dbReference type="EMBL" id="JAFEUZ010000005">
    <property type="protein sequence ID" value="KAG5487035.1"/>
    <property type="molecule type" value="Genomic_DNA"/>
</dbReference>
<keyword evidence="6" id="KW-1185">Reference proteome</keyword>
<keyword evidence="4" id="KW-0206">Cytoskeleton</keyword>
<name>A0A836HMW6_9TRYP</name>
<dbReference type="RefSeq" id="XP_067181269.1">
    <property type="nucleotide sequence ID" value="XM_067325064.1"/>
</dbReference>
<evidence type="ECO:0000256" key="3">
    <source>
        <dbReference type="ARBA" id="ARBA00022490"/>
    </source>
</evidence>
<dbReference type="InterPro" id="IPR036743">
    <property type="entry name" value="ARPC5_sf"/>
</dbReference>
<reference evidence="6" key="1">
    <citation type="journal article" date="2021" name="Microbiol. Resour. Announc.">
        <title>LGAAP: Leishmaniinae Genome Assembly and Annotation Pipeline.</title>
        <authorList>
            <person name="Almutairi H."/>
            <person name="Urbaniak M.D."/>
            <person name="Bates M.D."/>
            <person name="Jariyapan N."/>
            <person name="Kwakye-Nuako G."/>
            <person name="Thomaz-Soccol V."/>
            <person name="Al-Salem W.S."/>
            <person name="Dillon R.J."/>
            <person name="Bates P.A."/>
            <person name="Gatherer D."/>
        </authorList>
    </citation>
    <scope>NUCLEOTIDE SEQUENCE [LARGE SCALE GENOMIC DNA]</scope>
</reference>
<dbReference type="KEGG" id="lmat:92517576"/>
<comment type="caution">
    <text evidence="5">The sequence shown here is derived from an EMBL/GenBank/DDBJ whole genome shotgun (WGS) entry which is preliminary data.</text>
</comment>
<evidence type="ECO:0000256" key="2">
    <source>
        <dbReference type="ARBA" id="ARBA00006084"/>
    </source>
</evidence>
<dbReference type="SUPFAM" id="SSF69103">
    <property type="entry name" value="Arp2/3 complex 16 kDa subunit ARPC5"/>
    <property type="match status" value="1"/>
</dbReference>
<keyword evidence="3" id="KW-0963">Cytoplasm</keyword>
<reference evidence="6" key="2">
    <citation type="journal article" date="2021" name="Sci. Data">
        <title>Chromosome-scale genome sequencing, assembly and annotation of six genomes from subfamily Leishmaniinae.</title>
        <authorList>
            <person name="Almutairi H."/>
            <person name="Urbaniak M.D."/>
            <person name="Bates M.D."/>
            <person name="Jariyapan N."/>
            <person name="Kwakye-Nuako G."/>
            <person name="Thomaz Soccol V."/>
            <person name="Al-Salem W.S."/>
            <person name="Dillon R.J."/>
            <person name="Bates P.A."/>
            <person name="Gatherer D."/>
        </authorList>
    </citation>
    <scope>NUCLEOTIDE SEQUENCE [LARGE SCALE GENOMIC DNA]</scope>
</reference>
<dbReference type="Pfam" id="PF04699">
    <property type="entry name" value="P16-Arc"/>
    <property type="match status" value="1"/>
</dbReference>
<dbReference type="GO" id="GO:0034314">
    <property type="term" value="P:Arp2/3 complex-mediated actin nucleation"/>
    <property type="evidence" value="ECO:0007669"/>
    <property type="project" value="InterPro"/>
</dbReference>
<comment type="similarity">
    <text evidence="2">Belongs to the ARPC5 family.</text>
</comment>
<dbReference type="InterPro" id="IPR006789">
    <property type="entry name" value="ARPC5"/>
</dbReference>